<comment type="caution">
    <text evidence="3">The sequence shown here is derived from an EMBL/GenBank/DDBJ whole genome shotgun (WGS) entry which is preliminary data.</text>
</comment>
<dbReference type="InterPro" id="IPR036291">
    <property type="entry name" value="NAD(P)-bd_dom_sf"/>
</dbReference>
<keyword evidence="4" id="KW-1185">Reference proteome</keyword>
<dbReference type="PANTHER" id="PTHR24320:SF148">
    <property type="entry name" value="NAD(P)-BINDING ROSSMANN-FOLD SUPERFAMILY PROTEIN"/>
    <property type="match status" value="1"/>
</dbReference>
<evidence type="ECO:0000313" key="4">
    <source>
        <dbReference type="Proteomes" id="UP001142153"/>
    </source>
</evidence>
<protein>
    <submittedName>
        <fullName evidence="3">SDR family NAD(P)-dependent oxidoreductase</fullName>
    </submittedName>
</protein>
<name>A0ABT4PWI9_9MYCO</name>
<dbReference type="PANTHER" id="PTHR24320">
    <property type="entry name" value="RETINOL DEHYDROGENASE"/>
    <property type="match status" value="1"/>
</dbReference>
<sequence length="303" mass="32851">MTTDRTAVITGANSGLGLECARALLDTDPSWHIVLAVRDAHRGAEAVNRLGGAARCTVLPLDLASLTSARDFPTRLAERELPPLRALVCNAGLQVVSGLERTPAGVELTFGVNHLGHFALVDGLLDQLAPPARIVIVSSGTHDPAKFSGMPKPQYTSAEELAHPADGASSAADGRRRYTTSKLCNVLYAYELDRRLDRGRRGVTVNAFDPGLMPGSGLARDYSTAQRFPWRHLFPALRVLPGVRSTRTSGRHLAALAADPRFDDVTGRYFSGRRPIRSSADSYDTDRSRDLWETSERLLTLAI</sequence>
<comment type="similarity">
    <text evidence="1">Belongs to the short-chain dehydrogenases/reductases (SDR) family.</text>
</comment>
<accession>A0ABT4PWI9</accession>
<evidence type="ECO:0000256" key="1">
    <source>
        <dbReference type="ARBA" id="ARBA00006484"/>
    </source>
</evidence>
<dbReference type="Proteomes" id="UP001142153">
    <property type="component" value="Unassembled WGS sequence"/>
</dbReference>
<dbReference type="InterPro" id="IPR002347">
    <property type="entry name" value="SDR_fam"/>
</dbReference>
<dbReference type="RefSeq" id="WP_269895537.1">
    <property type="nucleotide sequence ID" value="NZ_JAPZPY010000009.1"/>
</dbReference>
<reference evidence="3" key="1">
    <citation type="submission" date="2022-12" db="EMBL/GenBank/DDBJ databases">
        <authorList>
            <person name="Deng Y."/>
            <person name="Zhang Y.-Q."/>
        </authorList>
    </citation>
    <scope>NUCLEOTIDE SEQUENCE</scope>
    <source>
        <strain evidence="3">CPCC 205372</strain>
    </source>
</reference>
<evidence type="ECO:0000256" key="2">
    <source>
        <dbReference type="ARBA" id="ARBA00023002"/>
    </source>
</evidence>
<dbReference type="SUPFAM" id="SSF51735">
    <property type="entry name" value="NAD(P)-binding Rossmann-fold domains"/>
    <property type="match status" value="1"/>
</dbReference>
<dbReference type="Gene3D" id="3.40.50.720">
    <property type="entry name" value="NAD(P)-binding Rossmann-like Domain"/>
    <property type="match status" value="1"/>
</dbReference>
<gene>
    <name evidence="3" type="ORF">O6P37_19015</name>
</gene>
<organism evidence="3 4">
    <name type="scientific">Mycobacterium hippophais</name>
    <dbReference type="NCBI Taxonomy" id="3016340"/>
    <lineage>
        <taxon>Bacteria</taxon>
        <taxon>Bacillati</taxon>
        <taxon>Actinomycetota</taxon>
        <taxon>Actinomycetes</taxon>
        <taxon>Mycobacteriales</taxon>
        <taxon>Mycobacteriaceae</taxon>
        <taxon>Mycobacterium</taxon>
    </lineage>
</organism>
<evidence type="ECO:0000313" key="3">
    <source>
        <dbReference type="EMBL" id="MCZ8380962.1"/>
    </source>
</evidence>
<keyword evidence="2" id="KW-0560">Oxidoreductase</keyword>
<dbReference type="Pfam" id="PF00106">
    <property type="entry name" value="adh_short"/>
    <property type="match status" value="1"/>
</dbReference>
<proteinExistence type="inferred from homology"/>
<dbReference type="EMBL" id="JAPZPY010000009">
    <property type="protein sequence ID" value="MCZ8380962.1"/>
    <property type="molecule type" value="Genomic_DNA"/>
</dbReference>
<dbReference type="PRINTS" id="PR00081">
    <property type="entry name" value="GDHRDH"/>
</dbReference>